<organism evidence="7 8">
    <name type="scientific">Cephalotrichum gorgonifer</name>
    <dbReference type="NCBI Taxonomy" id="2041049"/>
    <lineage>
        <taxon>Eukaryota</taxon>
        <taxon>Fungi</taxon>
        <taxon>Dikarya</taxon>
        <taxon>Ascomycota</taxon>
        <taxon>Pezizomycotina</taxon>
        <taxon>Sordariomycetes</taxon>
        <taxon>Hypocreomycetidae</taxon>
        <taxon>Microascales</taxon>
        <taxon>Microascaceae</taxon>
        <taxon>Cephalotrichum</taxon>
    </lineage>
</organism>
<protein>
    <recommendedName>
        <fullName evidence="4">chitin deacetylase</fullName>
        <ecNumber evidence="4">3.5.1.41</ecNumber>
    </recommendedName>
</protein>
<comment type="cofactor">
    <cofactor evidence="1">
        <name>Co(2+)</name>
        <dbReference type="ChEBI" id="CHEBI:48828"/>
    </cofactor>
</comment>
<keyword evidence="8" id="KW-1185">Reference proteome</keyword>
<dbReference type="PANTHER" id="PTHR10587:SF137">
    <property type="entry name" value="4-DEOXY-4-FORMAMIDO-L-ARABINOSE-PHOSPHOUNDECAPRENOL DEFORMYLASE ARND-RELATED"/>
    <property type="match status" value="1"/>
</dbReference>
<evidence type="ECO:0000256" key="4">
    <source>
        <dbReference type="ARBA" id="ARBA00024056"/>
    </source>
</evidence>
<dbReference type="AlphaFoldDB" id="A0AAE8SR26"/>
<keyword evidence="2" id="KW-0146">Chitin degradation</keyword>
<evidence type="ECO:0000259" key="6">
    <source>
        <dbReference type="PROSITE" id="PS51677"/>
    </source>
</evidence>
<dbReference type="PANTHER" id="PTHR10587">
    <property type="entry name" value="GLYCOSYL TRANSFERASE-RELATED"/>
    <property type="match status" value="1"/>
</dbReference>
<proteinExistence type="predicted"/>
<dbReference type="Gene3D" id="3.20.20.370">
    <property type="entry name" value="Glycoside hydrolase/deacetylase"/>
    <property type="match status" value="1"/>
</dbReference>
<dbReference type="PROSITE" id="PS51677">
    <property type="entry name" value="NODB"/>
    <property type="match status" value="1"/>
</dbReference>
<dbReference type="GO" id="GO:0004099">
    <property type="term" value="F:chitin deacetylase activity"/>
    <property type="evidence" value="ECO:0007669"/>
    <property type="project" value="UniProtKB-EC"/>
</dbReference>
<evidence type="ECO:0000256" key="1">
    <source>
        <dbReference type="ARBA" id="ARBA00001941"/>
    </source>
</evidence>
<evidence type="ECO:0000313" key="8">
    <source>
        <dbReference type="Proteomes" id="UP001187682"/>
    </source>
</evidence>
<evidence type="ECO:0000256" key="3">
    <source>
        <dbReference type="ARBA" id="ARBA00023285"/>
    </source>
</evidence>
<comment type="caution">
    <text evidence="7">The sequence shown here is derived from an EMBL/GenBank/DDBJ whole genome shotgun (WGS) entry which is preliminary data.</text>
</comment>
<dbReference type="SUPFAM" id="SSF88713">
    <property type="entry name" value="Glycoside hydrolase/deacetylase"/>
    <property type="match status" value="1"/>
</dbReference>
<dbReference type="InterPro" id="IPR011330">
    <property type="entry name" value="Glyco_hydro/deAcase_b/a-brl"/>
</dbReference>
<dbReference type="InterPro" id="IPR050248">
    <property type="entry name" value="Polysacc_deacetylase_ArnD"/>
</dbReference>
<keyword evidence="2" id="KW-0119">Carbohydrate metabolism</keyword>
<accession>A0AAE8SR26</accession>
<evidence type="ECO:0000313" key="7">
    <source>
        <dbReference type="EMBL" id="SPN97196.1"/>
    </source>
</evidence>
<dbReference type="Proteomes" id="UP001187682">
    <property type="component" value="Unassembled WGS sequence"/>
</dbReference>
<feature type="domain" description="NodB homology" evidence="6">
    <location>
        <begin position="69"/>
        <end position="250"/>
    </location>
</feature>
<reference evidence="7" key="1">
    <citation type="submission" date="2018-03" db="EMBL/GenBank/DDBJ databases">
        <authorList>
            <person name="Guldener U."/>
        </authorList>
    </citation>
    <scope>NUCLEOTIDE SEQUENCE</scope>
</reference>
<dbReference type="Pfam" id="PF01522">
    <property type="entry name" value="Polysacc_deac_1"/>
    <property type="match status" value="1"/>
</dbReference>
<comment type="catalytic activity">
    <reaction evidence="5">
        <text>[(1-&gt;4)-N-acetyl-beta-D-glucosaminyl](n) + n H2O = chitosan + n acetate</text>
        <dbReference type="Rhea" id="RHEA:10464"/>
        <dbReference type="Rhea" id="RHEA-COMP:9593"/>
        <dbReference type="Rhea" id="RHEA-COMP:9597"/>
        <dbReference type="ChEBI" id="CHEBI:15377"/>
        <dbReference type="ChEBI" id="CHEBI:17029"/>
        <dbReference type="ChEBI" id="CHEBI:30089"/>
        <dbReference type="ChEBI" id="CHEBI:57704"/>
        <dbReference type="EC" id="3.5.1.41"/>
    </reaction>
    <physiologicalReaction direction="left-to-right" evidence="5">
        <dbReference type="Rhea" id="RHEA:10465"/>
    </physiologicalReaction>
</comment>
<keyword evidence="3" id="KW-0170">Cobalt</keyword>
<evidence type="ECO:0000256" key="2">
    <source>
        <dbReference type="ARBA" id="ARBA00023024"/>
    </source>
</evidence>
<sequence length="261" mass="29776">MFPFSLIRLPTKLRRRARRNRMSTLLLLLVLLVLLLAPFYVVYKPPAALIRYFARRWPDVLWQVETDEKVVALTIDDAPSAHTEAILEVLRDNGARATFFVIGSQVEGREARLREVIRGGHELANHAMHDEPSRSLSDEALEAEIYQVRDMLTAAYADEKVDPPNAYFRPGSGFFSDRMRRLLDSLGYRIVLGSIYPHDPQISYPSVNANHILSMLRPGAIIICHDRRSWTVPMLKKVLPEAKRRGYKIVTVTELLATAQT</sequence>
<keyword evidence="2" id="KW-0624">Polysaccharide degradation</keyword>
<dbReference type="EC" id="3.5.1.41" evidence="4"/>
<dbReference type="InterPro" id="IPR002509">
    <property type="entry name" value="NODB_dom"/>
</dbReference>
<gene>
    <name evidence="7" type="ORF">DNG_00711</name>
</gene>
<dbReference type="CDD" id="cd10958">
    <property type="entry name" value="CE4_NodB_like_2"/>
    <property type="match status" value="1"/>
</dbReference>
<dbReference type="GO" id="GO:0005975">
    <property type="term" value="P:carbohydrate metabolic process"/>
    <property type="evidence" value="ECO:0007669"/>
    <property type="project" value="InterPro"/>
</dbReference>
<dbReference type="EMBL" id="ONZQ02000001">
    <property type="protein sequence ID" value="SPN97196.1"/>
    <property type="molecule type" value="Genomic_DNA"/>
</dbReference>
<dbReference type="GO" id="GO:0009272">
    <property type="term" value="P:fungal-type cell wall biogenesis"/>
    <property type="evidence" value="ECO:0007669"/>
    <property type="project" value="UniProtKB-ARBA"/>
</dbReference>
<name>A0AAE8SR26_9PEZI</name>
<dbReference type="GO" id="GO:0006032">
    <property type="term" value="P:chitin catabolic process"/>
    <property type="evidence" value="ECO:0007669"/>
    <property type="project" value="UniProtKB-KW"/>
</dbReference>
<evidence type="ECO:0000256" key="5">
    <source>
        <dbReference type="ARBA" id="ARBA00048494"/>
    </source>
</evidence>